<organism evidence="1 2">
    <name type="scientific">Photobacterium atrarenae</name>
    <dbReference type="NCBI Taxonomy" id="865757"/>
    <lineage>
        <taxon>Bacteria</taxon>
        <taxon>Pseudomonadati</taxon>
        <taxon>Pseudomonadota</taxon>
        <taxon>Gammaproteobacteria</taxon>
        <taxon>Vibrionales</taxon>
        <taxon>Vibrionaceae</taxon>
        <taxon>Photobacterium</taxon>
    </lineage>
</organism>
<evidence type="ECO:0000313" key="1">
    <source>
        <dbReference type="EMBL" id="UTV29455.1"/>
    </source>
</evidence>
<protein>
    <submittedName>
        <fullName evidence="1">Uncharacterized protein</fullName>
    </submittedName>
</protein>
<reference evidence="1" key="1">
    <citation type="submission" date="2022-07" db="EMBL/GenBank/DDBJ databases">
        <title>Genome sequencing of Photobacterium atrarenae GJH2-4.</title>
        <authorList>
            <person name="Park S.-J."/>
        </authorList>
    </citation>
    <scope>NUCLEOTIDE SEQUENCE</scope>
    <source>
        <strain evidence="1">GJH2-4</strain>
    </source>
</reference>
<dbReference type="Proteomes" id="UP001057998">
    <property type="component" value="Chromosome 2"/>
</dbReference>
<evidence type="ECO:0000313" key="2">
    <source>
        <dbReference type="Proteomes" id="UP001057998"/>
    </source>
</evidence>
<name>A0ABY5GL42_9GAMM</name>
<dbReference type="EMBL" id="CP101509">
    <property type="protein sequence ID" value="UTV29455.1"/>
    <property type="molecule type" value="Genomic_DNA"/>
</dbReference>
<sequence>MNRYPSWHFSIAESCSGPSQAAWPAALNFPIKPAGKLFSIDHYLPRTPKVLIFTLDLSSLQNAEKMRIH</sequence>
<gene>
    <name evidence="1" type="ORF">NNL38_20770</name>
</gene>
<dbReference type="RefSeq" id="WP_255390771.1">
    <property type="nucleotide sequence ID" value="NZ_CP101509.1"/>
</dbReference>
<keyword evidence="2" id="KW-1185">Reference proteome</keyword>
<accession>A0ABY5GL42</accession>
<proteinExistence type="predicted"/>